<proteinExistence type="predicted"/>
<feature type="compositionally biased region" description="Polar residues" evidence="1">
    <location>
        <begin position="134"/>
        <end position="151"/>
    </location>
</feature>
<dbReference type="Proteomes" id="UP000481288">
    <property type="component" value="Unassembled WGS sequence"/>
</dbReference>
<dbReference type="AlphaFoldDB" id="A0A7D8Z6C9"/>
<gene>
    <name evidence="2" type="ORF">LCER1_G004271</name>
</gene>
<name>A0A7D8Z6C9_9HELO</name>
<keyword evidence="3" id="KW-1185">Reference proteome</keyword>
<evidence type="ECO:0000256" key="1">
    <source>
        <dbReference type="SAM" id="MobiDB-lite"/>
    </source>
</evidence>
<comment type="caution">
    <text evidence="2">The sequence shown here is derived from an EMBL/GenBank/DDBJ whole genome shotgun (WGS) entry which is preliminary data.</text>
</comment>
<accession>A0A7D8Z6C9</accession>
<feature type="compositionally biased region" description="Polar residues" evidence="1">
    <location>
        <begin position="67"/>
        <end position="94"/>
    </location>
</feature>
<feature type="region of interest" description="Disordered" evidence="1">
    <location>
        <begin position="1"/>
        <end position="151"/>
    </location>
</feature>
<sequence length="315" mass="35134">MRPSQTPSDRSSRMSSRLDANYSSRMSSRLDANPPYVSRAESRPGPDPRQAIPHPAEQRPRVDLRASGNTYQAHPSASSSQRLPLLDRTNSQRFPSDRLPPLDRAASLRPSMGRLPLLDRTGNLPPVSPLRNYANGQASQGSDSANDSQMATRQIQYQQLPVQEQQEQEQWAQNRLSQIWETCHQGYQWMRVDGGYRCSGMAHFVTDELVAEGKGYYFNILHASPLHGAGGPSRWIGPFHSSSHYTVLNGSRYQLPPAGSADLANFPRNMYLPWIPSRKLGGPPSLRPPMGAQPVPYRYSGFGGRPSLRPPMGRY</sequence>
<evidence type="ECO:0000313" key="2">
    <source>
        <dbReference type="EMBL" id="TVY54102.1"/>
    </source>
</evidence>
<protein>
    <submittedName>
        <fullName evidence="2">Uncharacterized protein</fullName>
    </submittedName>
</protein>
<reference evidence="2 3" key="1">
    <citation type="submission" date="2018-05" db="EMBL/GenBank/DDBJ databases">
        <title>Whole genome sequencing for identification of molecular markers to develop diagnostic detection tools for the regulated plant pathogen Lachnellula willkommii.</title>
        <authorList>
            <person name="Giroux E."/>
            <person name="Bilodeau G."/>
        </authorList>
    </citation>
    <scope>NUCLEOTIDE SEQUENCE [LARGE SCALE GENOMIC DNA]</scope>
    <source>
        <strain evidence="2 3">CBS 625.97</strain>
    </source>
</reference>
<dbReference type="OrthoDB" id="3443855at2759"/>
<organism evidence="2 3">
    <name type="scientific">Lachnellula cervina</name>
    <dbReference type="NCBI Taxonomy" id="1316786"/>
    <lineage>
        <taxon>Eukaryota</taxon>
        <taxon>Fungi</taxon>
        <taxon>Dikarya</taxon>
        <taxon>Ascomycota</taxon>
        <taxon>Pezizomycotina</taxon>
        <taxon>Leotiomycetes</taxon>
        <taxon>Helotiales</taxon>
        <taxon>Lachnaceae</taxon>
        <taxon>Lachnellula</taxon>
    </lineage>
</organism>
<evidence type="ECO:0000313" key="3">
    <source>
        <dbReference type="Proteomes" id="UP000481288"/>
    </source>
</evidence>
<dbReference type="EMBL" id="QGMG01000376">
    <property type="protein sequence ID" value="TVY54102.1"/>
    <property type="molecule type" value="Genomic_DNA"/>
</dbReference>